<comment type="function">
    <text evidence="8">Mitochondrial mRNA stabilization factor.</text>
</comment>
<evidence type="ECO:0000256" key="2">
    <source>
        <dbReference type="ARBA" id="ARBA00004443"/>
    </source>
</evidence>
<dbReference type="EMBL" id="MU006590">
    <property type="protein sequence ID" value="KAF2744295.1"/>
    <property type="molecule type" value="Genomic_DNA"/>
</dbReference>
<keyword evidence="6 8" id="KW-0496">Mitochondrion</keyword>
<dbReference type="InterPro" id="IPR040152">
    <property type="entry name" value="Atp25"/>
</dbReference>
<evidence type="ECO:0000256" key="6">
    <source>
        <dbReference type="ARBA" id="ARBA00023128"/>
    </source>
</evidence>
<evidence type="ECO:0000256" key="5">
    <source>
        <dbReference type="ARBA" id="ARBA00022946"/>
    </source>
</evidence>
<dbReference type="GO" id="GO:0048255">
    <property type="term" value="P:mRNA stabilization"/>
    <property type="evidence" value="ECO:0007669"/>
    <property type="project" value="TreeGrafter"/>
</dbReference>
<evidence type="ECO:0000256" key="1">
    <source>
        <dbReference type="ARBA" id="ARBA00003470"/>
    </source>
</evidence>
<name>A0A6A6V1G7_9PLEO</name>
<keyword evidence="12" id="KW-1185">Reference proteome</keyword>
<dbReference type="GO" id="GO:0140053">
    <property type="term" value="P:mitochondrial gene expression"/>
    <property type="evidence" value="ECO:0007669"/>
    <property type="project" value="UniProtKB-UniRule"/>
</dbReference>
<evidence type="ECO:0000256" key="8">
    <source>
        <dbReference type="RuleBase" id="RU367062"/>
    </source>
</evidence>
<dbReference type="GO" id="GO:0005743">
    <property type="term" value="C:mitochondrial inner membrane"/>
    <property type="evidence" value="ECO:0007669"/>
    <property type="project" value="UniProtKB-SubCell"/>
</dbReference>
<evidence type="ECO:0000256" key="10">
    <source>
        <dbReference type="SAM" id="MobiDB-lite"/>
    </source>
</evidence>
<dbReference type="OrthoDB" id="107372at2759"/>
<evidence type="ECO:0000313" key="11">
    <source>
        <dbReference type="EMBL" id="KAF2744295.1"/>
    </source>
</evidence>
<dbReference type="Gene3D" id="3.30.460.10">
    <property type="entry name" value="Beta Polymerase, domain 2"/>
    <property type="match status" value="1"/>
</dbReference>
<proteinExistence type="inferred from homology"/>
<sequence>MALPRAASSSLSCYACSASIFRSIATSTTSSPLRASWTTSRPIRRTLTSSALRRDRNPNLPPPDTQPGFEFFESPNSPSVEQPDLPASTTTESTTTTSTTTESTTTASTTTESTTTASTASTSPDSPTPPQTSEPSTDPSIPWYLRPKHTSPHTPDPTHNAAILPPLPPNPPPLLQTVLEYLSLTAGLDDLLLYDLRHLDPPPALGPKLIMLLCTARSEKHLHVSADRFCRYLRREYGLRANAAGLLGRNELKIKLRRKAKRMKMLANVGGSEQAQGNLDDGIRTGWICCTLGKIEAHPQDTDMPGLSKNEEFVGFRDVKPGVNVVVQMFTEEKRMEIDLESLWNGILRSHERLDGVVEDRLAELEEAEVEAEAQRERMVAEEKAKIEWARPKPSKGDVLPDF</sequence>
<feature type="compositionally biased region" description="Low complexity" evidence="10">
    <location>
        <begin position="86"/>
        <end position="125"/>
    </location>
</feature>
<keyword evidence="4 8" id="KW-0999">Mitochondrion inner membrane</keyword>
<dbReference type="Proteomes" id="UP000799440">
    <property type="component" value="Unassembled WGS sequence"/>
</dbReference>
<keyword evidence="5 8" id="KW-0809">Transit peptide</keyword>
<feature type="region of interest" description="Disordered" evidence="10">
    <location>
        <begin position="27"/>
        <end position="168"/>
    </location>
</feature>
<reference evidence="11" key="1">
    <citation type="journal article" date="2020" name="Stud. Mycol.">
        <title>101 Dothideomycetes genomes: a test case for predicting lifestyles and emergence of pathogens.</title>
        <authorList>
            <person name="Haridas S."/>
            <person name="Albert R."/>
            <person name="Binder M."/>
            <person name="Bloem J."/>
            <person name="Labutti K."/>
            <person name="Salamov A."/>
            <person name="Andreopoulos B."/>
            <person name="Baker S."/>
            <person name="Barry K."/>
            <person name="Bills G."/>
            <person name="Bluhm B."/>
            <person name="Cannon C."/>
            <person name="Castanera R."/>
            <person name="Culley D."/>
            <person name="Daum C."/>
            <person name="Ezra D."/>
            <person name="Gonzalez J."/>
            <person name="Henrissat B."/>
            <person name="Kuo A."/>
            <person name="Liang C."/>
            <person name="Lipzen A."/>
            <person name="Lutzoni F."/>
            <person name="Magnuson J."/>
            <person name="Mondo S."/>
            <person name="Nolan M."/>
            <person name="Ohm R."/>
            <person name="Pangilinan J."/>
            <person name="Park H.-J."/>
            <person name="Ramirez L."/>
            <person name="Alfaro M."/>
            <person name="Sun H."/>
            <person name="Tritt A."/>
            <person name="Yoshinaga Y."/>
            <person name="Zwiers L.-H."/>
            <person name="Turgeon B."/>
            <person name="Goodwin S."/>
            <person name="Spatafora J."/>
            <person name="Crous P."/>
            <person name="Grigoriev I."/>
        </authorList>
    </citation>
    <scope>NUCLEOTIDE SEQUENCE</scope>
    <source>
        <strain evidence="11">CBS 119925</strain>
    </source>
</reference>
<comment type="subcellular location">
    <subcellularLocation>
        <location evidence="2 8">Mitochondrion inner membrane</location>
        <topology evidence="2 8">Peripheral membrane protein</topology>
        <orientation evidence="2 8">Matrix side</orientation>
    </subcellularLocation>
</comment>
<evidence type="ECO:0000256" key="9">
    <source>
        <dbReference type="SAM" id="Coils"/>
    </source>
</evidence>
<dbReference type="AlphaFoldDB" id="A0A6A6V1G7"/>
<dbReference type="PANTHER" id="PTHR28087">
    <property type="entry name" value="ATPASE SYNTHESIS PROTEIN 25, MITOCHONDRIAL"/>
    <property type="match status" value="1"/>
</dbReference>
<keyword evidence="9" id="KW-0175">Coiled coil</keyword>
<evidence type="ECO:0000313" key="12">
    <source>
        <dbReference type="Proteomes" id="UP000799440"/>
    </source>
</evidence>
<dbReference type="InterPro" id="IPR043519">
    <property type="entry name" value="NT_sf"/>
</dbReference>
<feature type="coiled-coil region" evidence="9">
    <location>
        <begin position="358"/>
        <end position="385"/>
    </location>
</feature>
<organism evidence="11 12">
    <name type="scientific">Sporormia fimetaria CBS 119925</name>
    <dbReference type="NCBI Taxonomy" id="1340428"/>
    <lineage>
        <taxon>Eukaryota</taxon>
        <taxon>Fungi</taxon>
        <taxon>Dikarya</taxon>
        <taxon>Ascomycota</taxon>
        <taxon>Pezizomycotina</taxon>
        <taxon>Dothideomycetes</taxon>
        <taxon>Pleosporomycetidae</taxon>
        <taxon>Pleosporales</taxon>
        <taxon>Sporormiaceae</taxon>
        <taxon>Sporormia</taxon>
    </lineage>
</organism>
<dbReference type="FunFam" id="3.30.460.10:FF:000044">
    <property type="entry name" value="ATPase synthesis protein 25, mitochondrial"/>
    <property type="match status" value="1"/>
</dbReference>
<protein>
    <recommendedName>
        <fullName evidence="8">ATPase synthesis protein 25</fullName>
    </recommendedName>
</protein>
<comment type="function">
    <text evidence="1">Probable mitochondrial mRNA stabilization factor.</text>
</comment>
<dbReference type="PANTHER" id="PTHR28087:SF1">
    <property type="entry name" value="ATPASE SYNTHESIS PROTEIN 25, MITOCHONDRIAL"/>
    <property type="match status" value="1"/>
</dbReference>
<gene>
    <name evidence="11" type="ORF">M011DRAFT_195724</name>
</gene>
<evidence type="ECO:0000256" key="4">
    <source>
        <dbReference type="ARBA" id="ARBA00022792"/>
    </source>
</evidence>
<evidence type="ECO:0000256" key="3">
    <source>
        <dbReference type="ARBA" id="ARBA00010787"/>
    </source>
</evidence>
<evidence type="ECO:0000256" key="7">
    <source>
        <dbReference type="ARBA" id="ARBA00023136"/>
    </source>
</evidence>
<accession>A0A6A6V1G7</accession>
<feature type="compositionally biased region" description="Polar residues" evidence="10">
    <location>
        <begin position="27"/>
        <end position="51"/>
    </location>
</feature>
<keyword evidence="7 8" id="KW-0472">Membrane</keyword>
<comment type="similarity">
    <text evidence="3 8">Belongs to the ATP25 family.</text>
</comment>